<evidence type="ECO:0000313" key="1">
    <source>
        <dbReference type="Proteomes" id="UP000887579"/>
    </source>
</evidence>
<sequence>MSREPDLSFIQPDVNLKDVSRLETKKVIHLTNEFLLRIADISNSFMQNMETKIFELEKKLDALDTVLILVETKLENVSSKNTVDILPVPVSNVEEPKVIATESSEIIAAIPDNIPAPLAPILPAPVASTVQEPNIEVKQENIPPVVAELIDEGKIKICEHPTFSKYFKMLRLGIPQLGVKQKMASEGVDANLLDTPNALIDAPSANPQESEDESDSDSSFSSSD</sequence>
<accession>A0AC34FQQ9</accession>
<dbReference type="Proteomes" id="UP000887579">
    <property type="component" value="Unplaced"/>
</dbReference>
<name>A0AC34FQQ9_9BILA</name>
<organism evidence="1 2">
    <name type="scientific">Panagrolaimus sp. ES5</name>
    <dbReference type="NCBI Taxonomy" id="591445"/>
    <lineage>
        <taxon>Eukaryota</taxon>
        <taxon>Metazoa</taxon>
        <taxon>Ecdysozoa</taxon>
        <taxon>Nematoda</taxon>
        <taxon>Chromadorea</taxon>
        <taxon>Rhabditida</taxon>
        <taxon>Tylenchina</taxon>
        <taxon>Panagrolaimomorpha</taxon>
        <taxon>Panagrolaimoidea</taxon>
        <taxon>Panagrolaimidae</taxon>
        <taxon>Panagrolaimus</taxon>
    </lineage>
</organism>
<reference evidence="2" key="1">
    <citation type="submission" date="2022-11" db="UniProtKB">
        <authorList>
            <consortium name="WormBaseParasite"/>
        </authorList>
    </citation>
    <scope>IDENTIFICATION</scope>
</reference>
<evidence type="ECO:0000313" key="2">
    <source>
        <dbReference type="WBParaSite" id="ES5_v2.g19504.t1"/>
    </source>
</evidence>
<dbReference type="WBParaSite" id="ES5_v2.g19504.t1">
    <property type="protein sequence ID" value="ES5_v2.g19504.t1"/>
    <property type="gene ID" value="ES5_v2.g19504"/>
</dbReference>
<protein>
    <submittedName>
        <fullName evidence="2">WASH complex subunit 3</fullName>
    </submittedName>
</protein>
<proteinExistence type="predicted"/>